<dbReference type="Gene3D" id="1.10.340.70">
    <property type="match status" value="1"/>
</dbReference>
<evidence type="ECO:0000313" key="3">
    <source>
        <dbReference type="Proteomes" id="UP000479190"/>
    </source>
</evidence>
<dbReference type="PANTHER" id="PTHR47266">
    <property type="entry name" value="ENDONUCLEASE-RELATED"/>
    <property type="match status" value="1"/>
</dbReference>
<evidence type="ECO:0000259" key="1">
    <source>
        <dbReference type="Pfam" id="PF17921"/>
    </source>
</evidence>
<feature type="domain" description="Integrase zinc-binding" evidence="1">
    <location>
        <begin position="2"/>
        <end position="45"/>
    </location>
</feature>
<gene>
    <name evidence="2" type="ORF">TBRA_LOCUS6372</name>
</gene>
<protein>
    <recommendedName>
        <fullName evidence="1">Integrase zinc-binding domain-containing protein</fullName>
    </recommendedName>
</protein>
<organism evidence="2 3">
    <name type="scientific">Trichogramma brassicae</name>
    <dbReference type="NCBI Taxonomy" id="86971"/>
    <lineage>
        <taxon>Eukaryota</taxon>
        <taxon>Metazoa</taxon>
        <taxon>Ecdysozoa</taxon>
        <taxon>Arthropoda</taxon>
        <taxon>Hexapoda</taxon>
        <taxon>Insecta</taxon>
        <taxon>Pterygota</taxon>
        <taxon>Neoptera</taxon>
        <taxon>Endopterygota</taxon>
        <taxon>Hymenoptera</taxon>
        <taxon>Apocrita</taxon>
        <taxon>Proctotrupomorpha</taxon>
        <taxon>Chalcidoidea</taxon>
        <taxon>Trichogrammatidae</taxon>
        <taxon>Trichogramma</taxon>
    </lineage>
</organism>
<keyword evidence="3" id="KW-1185">Reference proteome</keyword>
<name>A0A6H5ICH5_9HYME</name>
<proteinExistence type="predicted"/>
<dbReference type="InterPro" id="IPR041588">
    <property type="entry name" value="Integrase_H2C2"/>
</dbReference>
<dbReference type="Proteomes" id="UP000479190">
    <property type="component" value="Unassembled WGS sequence"/>
</dbReference>
<evidence type="ECO:0000313" key="2">
    <source>
        <dbReference type="EMBL" id="CAB0034474.1"/>
    </source>
</evidence>
<dbReference type="OrthoDB" id="7694577at2759"/>
<reference evidence="2 3" key="1">
    <citation type="submission" date="2020-02" db="EMBL/GenBank/DDBJ databases">
        <authorList>
            <person name="Ferguson B K."/>
        </authorList>
    </citation>
    <scope>NUCLEOTIDE SEQUENCE [LARGE SCALE GENOMIC DNA]</scope>
</reference>
<dbReference type="EMBL" id="CADCXV010000744">
    <property type="protein sequence ID" value="CAB0034474.1"/>
    <property type="molecule type" value="Genomic_DNA"/>
</dbReference>
<accession>A0A6H5ICH5</accession>
<sequence>MFHQLSHPGPASTDKIIRHKYVWPSVTKDIANWVKNCLKCQQAKVARNNKFIPARFPLPDARFLHVHLDIIVTLEESEGCTYALTMIDRYSRGSASSQRTGVYCRKCLCQLLGRSRDHIDRSRTAIRVRIFLATS</sequence>
<dbReference type="InterPro" id="IPR052160">
    <property type="entry name" value="Gypsy_RT_Integrase-like"/>
</dbReference>
<dbReference type="Pfam" id="PF17921">
    <property type="entry name" value="Integrase_H2C2"/>
    <property type="match status" value="1"/>
</dbReference>
<dbReference type="AlphaFoldDB" id="A0A6H5ICH5"/>